<reference evidence="4 5" key="1">
    <citation type="submission" date="2023-12" db="EMBL/GenBank/DDBJ databases">
        <title>the genome sequence of Hyalangium sp. s54d21.</title>
        <authorList>
            <person name="Zhang X."/>
        </authorList>
    </citation>
    <scope>NUCLEOTIDE SEQUENCE [LARGE SCALE GENOMIC DNA]</scope>
    <source>
        <strain evidence="5">s54d21</strain>
    </source>
</reference>
<dbReference type="PANTHER" id="PTHR46825:SF11">
    <property type="entry name" value="PENICILLIN-BINDING PROTEIN 4"/>
    <property type="match status" value="1"/>
</dbReference>
<dbReference type="EMBL" id="JAXIVS010000007">
    <property type="protein sequence ID" value="MDY7228901.1"/>
    <property type="molecule type" value="Genomic_DNA"/>
</dbReference>
<comment type="caution">
    <text evidence="4">The sequence shown here is derived from an EMBL/GenBank/DDBJ whole genome shotgun (WGS) entry which is preliminary data.</text>
</comment>
<dbReference type="SUPFAM" id="SSF56601">
    <property type="entry name" value="beta-lactamase/transpeptidase-like"/>
    <property type="match status" value="1"/>
</dbReference>
<dbReference type="InterPro" id="IPR012338">
    <property type="entry name" value="Beta-lactam/transpept-like"/>
</dbReference>
<proteinExistence type="predicted"/>
<dbReference type="Pfam" id="PF00144">
    <property type="entry name" value="Beta-lactamase"/>
    <property type="match status" value="1"/>
</dbReference>
<name>A0ABU5H6L9_9BACT</name>
<dbReference type="Proteomes" id="UP001291309">
    <property type="component" value="Unassembled WGS sequence"/>
</dbReference>
<dbReference type="EC" id="3.1.1.103" evidence="4"/>
<keyword evidence="2" id="KW-0472">Membrane</keyword>
<dbReference type="PANTHER" id="PTHR46825">
    <property type="entry name" value="D-ALANYL-D-ALANINE-CARBOXYPEPTIDASE/ENDOPEPTIDASE AMPH"/>
    <property type="match status" value="1"/>
</dbReference>
<feature type="domain" description="Beta-lactamase-related" evidence="3">
    <location>
        <begin position="159"/>
        <end position="485"/>
    </location>
</feature>
<evidence type="ECO:0000313" key="4">
    <source>
        <dbReference type="EMBL" id="MDY7228901.1"/>
    </source>
</evidence>
<gene>
    <name evidence="4" type="ORF">SYV04_20955</name>
</gene>
<dbReference type="InterPro" id="IPR050491">
    <property type="entry name" value="AmpC-like"/>
</dbReference>
<evidence type="ECO:0000256" key="1">
    <source>
        <dbReference type="ARBA" id="ARBA00004370"/>
    </source>
</evidence>
<comment type="subcellular location">
    <subcellularLocation>
        <location evidence="1">Membrane</location>
    </subcellularLocation>
</comment>
<keyword evidence="5" id="KW-1185">Reference proteome</keyword>
<dbReference type="Gene3D" id="3.40.710.10">
    <property type="entry name" value="DD-peptidase/beta-lactamase superfamily"/>
    <property type="match status" value="1"/>
</dbReference>
<sequence>MGWVLAAVVLLGATESPAARAPKTPAPASLPGTPAGREAAVLIEVFNTGSGRAMLSFIEDHYAKPTLAQRSAKQHLDTFGTLWENTGGLIPQKVESSSELSIVLVARDKLAGDSVRLQVDVEAVDPHNILRVEVQPIEPPSNDAGRPLTDAQVASATKAYVEKLVAADAFSGAVLIAHGNKVVYQGAFGLASRAYQVPNRVDTKFNLGSMNKMFTSVAIAQLVEAGKLSYEDTVGKILPDYPNKAVAEKVTVHQLLTHTAGLGSYFNDQYMKADKSRFRDVNDYLPLFVQEPLAFEPGTSWRYSNSGFMLLGAIIEKASGQNYFVYVREHIYKPAGMTNSEAYELDRETPNLAVGYTSQGPGEQQSPTREWNNLFLHVVKGGPAGGGFSTVEDLWKFSRALQAHKLLSARSTELVTTGKVQPSPKHENDKYAYGFSDELVQGTHIVGHNGGFPGINSQLDIYLGKDYTVAVMSNYDPPAAGRVAQKVRSLLLRK</sequence>
<protein>
    <submittedName>
        <fullName evidence="4">Serine hydrolase domain-containing protein</fullName>
        <ecNumber evidence="4">3.1.1.103</ecNumber>
    </submittedName>
</protein>
<dbReference type="GO" id="GO:0016787">
    <property type="term" value="F:hydrolase activity"/>
    <property type="evidence" value="ECO:0007669"/>
    <property type="project" value="UniProtKB-KW"/>
</dbReference>
<evidence type="ECO:0000256" key="2">
    <source>
        <dbReference type="ARBA" id="ARBA00023136"/>
    </source>
</evidence>
<dbReference type="RefSeq" id="WP_321547628.1">
    <property type="nucleotide sequence ID" value="NZ_JAXIVS010000007.1"/>
</dbReference>
<dbReference type="InterPro" id="IPR001466">
    <property type="entry name" value="Beta-lactam-related"/>
</dbReference>
<keyword evidence="4" id="KW-0378">Hydrolase</keyword>
<organism evidence="4 5">
    <name type="scientific">Hyalangium rubrum</name>
    <dbReference type="NCBI Taxonomy" id="3103134"/>
    <lineage>
        <taxon>Bacteria</taxon>
        <taxon>Pseudomonadati</taxon>
        <taxon>Myxococcota</taxon>
        <taxon>Myxococcia</taxon>
        <taxon>Myxococcales</taxon>
        <taxon>Cystobacterineae</taxon>
        <taxon>Archangiaceae</taxon>
        <taxon>Hyalangium</taxon>
    </lineage>
</organism>
<evidence type="ECO:0000313" key="5">
    <source>
        <dbReference type="Proteomes" id="UP001291309"/>
    </source>
</evidence>
<evidence type="ECO:0000259" key="3">
    <source>
        <dbReference type="Pfam" id="PF00144"/>
    </source>
</evidence>
<accession>A0ABU5H6L9</accession>